<dbReference type="Pfam" id="PF02838">
    <property type="entry name" value="Glyco_hydro_20b"/>
    <property type="match status" value="1"/>
</dbReference>
<keyword evidence="5" id="KW-0326">Glycosidase</keyword>
<evidence type="ECO:0000256" key="3">
    <source>
        <dbReference type="ARBA" id="ARBA00012663"/>
    </source>
</evidence>
<dbReference type="EC" id="3.2.1.52" evidence="3"/>
<keyword evidence="4" id="KW-0378">Hydrolase</keyword>
<dbReference type="Pfam" id="PF00728">
    <property type="entry name" value="Glyco_hydro_20"/>
    <property type="match status" value="1"/>
</dbReference>
<keyword evidence="10" id="KW-1185">Reference proteome</keyword>
<dbReference type="SUPFAM" id="SSF55545">
    <property type="entry name" value="beta-N-acetylhexosaminidase-like domain"/>
    <property type="match status" value="1"/>
</dbReference>
<dbReference type="CDD" id="cd06563">
    <property type="entry name" value="GH20_chitobiase-like"/>
    <property type="match status" value="1"/>
</dbReference>
<dbReference type="GO" id="GO:0016020">
    <property type="term" value="C:membrane"/>
    <property type="evidence" value="ECO:0007669"/>
    <property type="project" value="TreeGrafter"/>
</dbReference>
<dbReference type="InterPro" id="IPR025705">
    <property type="entry name" value="Beta_hexosaminidase_sua/sub"/>
</dbReference>
<dbReference type="SUPFAM" id="SSF51445">
    <property type="entry name" value="(Trans)glycosidases"/>
    <property type="match status" value="1"/>
</dbReference>
<comment type="catalytic activity">
    <reaction evidence="1">
        <text>Hydrolysis of terminal non-reducing N-acetyl-D-hexosamine residues in N-acetyl-beta-D-hexosaminides.</text>
        <dbReference type="EC" id="3.2.1.52"/>
    </reaction>
</comment>
<evidence type="ECO:0000313" key="9">
    <source>
        <dbReference type="EMBL" id="MBD0831980.1"/>
    </source>
</evidence>
<dbReference type="PANTHER" id="PTHR22600">
    <property type="entry name" value="BETA-HEXOSAMINIDASE"/>
    <property type="match status" value="1"/>
</dbReference>
<dbReference type="RefSeq" id="WP_188229761.1">
    <property type="nucleotide sequence ID" value="NZ_JACVXB010000002.1"/>
</dbReference>
<evidence type="ECO:0000259" key="8">
    <source>
        <dbReference type="Pfam" id="PF02838"/>
    </source>
</evidence>
<dbReference type="PRINTS" id="PR00738">
    <property type="entry name" value="GLHYDRLASE20"/>
</dbReference>
<comment type="similarity">
    <text evidence="2">Belongs to the glycosyl hydrolase 20 family.</text>
</comment>
<evidence type="ECO:0000259" key="7">
    <source>
        <dbReference type="Pfam" id="PF00728"/>
    </source>
</evidence>
<evidence type="ECO:0000313" key="10">
    <source>
        <dbReference type="Proteomes" id="UP000600588"/>
    </source>
</evidence>
<feature type="domain" description="Beta-hexosaminidase bacterial type N-terminal" evidence="8">
    <location>
        <begin position="27"/>
        <end position="145"/>
    </location>
</feature>
<name>A0A8J6Q7R7_9FLAO</name>
<comment type="caution">
    <text evidence="9">The sequence shown here is derived from an EMBL/GenBank/DDBJ whole genome shotgun (WGS) entry which is preliminary data.</text>
</comment>
<dbReference type="GO" id="GO:0005975">
    <property type="term" value="P:carbohydrate metabolic process"/>
    <property type="evidence" value="ECO:0007669"/>
    <property type="project" value="InterPro"/>
</dbReference>
<gene>
    <name evidence="9" type="ORF">ICJ83_07530</name>
</gene>
<sequence>MNLKLILLLSFKIFISGHIWSQSQNLSIIPYPQQAIVETGVHTVFGALKLETNVKDFKLHLKNWENQVNEYLDSTRSRKTKVYLIYDKKLKNKEAYNLVITKQKITISASHPAGAYYGLQSLKQLVFDSLNSETHSLPLVKIKDAPRYSWRGFMLDESRHFFGKDQVKLILDMMALQKLNVFHWHLTDEPGWRIEIKQYPKLTTVGGLGNYSNPKTKARFYSQEDIKEIIAYAKDRFIQVIPEIDMPGHASAANRSYPEFNGGGNEKHPDFTFNPGKEETYQYLTNILREVALLFPSPYIHIGGDEVHFGNDKWAVDSSVKALMKRENLQDIKAVEHYFLNRMHDSILSLNKTMIGWDEITAANLPQSKTTVMWWRHDKPKLLQQSLADGYKTIMCPRLPLYFDFVQHDSHKDGRRWNGFCSLDQVYNFPNKTSIGGPFFENDLVLGIQANVWTERIHTTERLQFMIFPRLSALAEAAWTLDQNKNYKNFQNRLKGMFSIYRNRNMTYFDVFNPEKQEEILGPNN</sequence>
<dbReference type="AlphaFoldDB" id="A0A8J6Q7R7"/>
<organism evidence="9 10">
    <name type="scientific">Aestuariibaculum sediminum</name>
    <dbReference type="NCBI Taxonomy" id="2770637"/>
    <lineage>
        <taxon>Bacteria</taxon>
        <taxon>Pseudomonadati</taxon>
        <taxon>Bacteroidota</taxon>
        <taxon>Flavobacteriia</taxon>
        <taxon>Flavobacteriales</taxon>
        <taxon>Flavobacteriaceae</taxon>
    </lineage>
</organism>
<dbReference type="Proteomes" id="UP000600588">
    <property type="component" value="Unassembled WGS sequence"/>
</dbReference>
<dbReference type="InterPro" id="IPR029018">
    <property type="entry name" value="Hex-like_dom2"/>
</dbReference>
<accession>A0A8J6Q7R7</accession>
<evidence type="ECO:0000256" key="1">
    <source>
        <dbReference type="ARBA" id="ARBA00001231"/>
    </source>
</evidence>
<protein>
    <recommendedName>
        <fullName evidence="3">beta-N-acetylhexosaminidase</fullName>
        <ecNumber evidence="3">3.2.1.52</ecNumber>
    </recommendedName>
</protein>
<feature type="active site" description="Proton donor" evidence="6">
    <location>
        <position position="306"/>
    </location>
</feature>
<dbReference type="InterPro" id="IPR015882">
    <property type="entry name" value="HEX_bac_N"/>
</dbReference>
<proteinExistence type="inferred from homology"/>
<dbReference type="PIRSF" id="PIRSF001093">
    <property type="entry name" value="B-hxosamndse_ab_euk"/>
    <property type="match status" value="1"/>
</dbReference>
<dbReference type="EMBL" id="JACVXB010000002">
    <property type="protein sequence ID" value="MBD0831980.1"/>
    <property type="molecule type" value="Genomic_DNA"/>
</dbReference>
<evidence type="ECO:0000256" key="2">
    <source>
        <dbReference type="ARBA" id="ARBA00006285"/>
    </source>
</evidence>
<reference evidence="9 10" key="1">
    <citation type="submission" date="2020-09" db="EMBL/GenBank/DDBJ databases">
        <title>TT11 complete genome.</title>
        <authorList>
            <person name="Wu Z."/>
        </authorList>
    </citation>
    <scope>NUCLEOTIDE SEQUENCE [LARGE SCALE GENOMIC DNA]</scope>
    <source>
        <strain evidence="9 10">TT11</strain>
    </source>
</reference>
<evidence type="ECO:0000256" key="5">
    <source>
        <dbReference type="ARBA" id="ARBA00023295"/>
    </source>
</evidence>
<evidence type="ECO:0000256" key="4">
    <source>
        <dbReference type="ARBA" id="ARBA00022801"/>
    </source>
</evidence>
<dbReference type="GO" id="GO:0030203">
    <property type="term" value="P:glycosaminoglycan metabolic process"/>
    <property type="evidence" value="ECO:0007669"/>
    <property type="project" value="TreeGrafter"/>
</dbReference>
<dbReference type="PANTHER" id="PTHR22600:SF57">
    <property type="entry name" value="BETA-N-ACETYLHEXOSAMINIDASE"/>
    <property type="match status" value="1"/>
</dbReference>
<dbReference type="InterPro" id="IPR015883">
    <property type="entry name" value="Glyco_hydro_20_cat"/>
</dbReference>
<dbReference type="Gene3D" id="3.20.20.80">
    <property type="entry name" value="Glycosidases"/>
    <property type="match status" value="1"/>
</dbReference>
<dbReference type="GO" id="GO:0004563">
    <property type="term" value="F:beta-N-acetylhexosaminidase activity"/>
    <property type="evidence" value="ECO:0007669"/>
    <property type="project" value="UniProtKB-EC"/>
</dbReference>
<dbReference type="Gene3D" id="3.30.379.10">
    <property type="entry name" value="Chitobiase/beta-hexosaminidase domain 2-like"/>
    <property type="match status" value="1"/>
</dbReference>
<feature type="domain" description="Glycoside hydrolase family 20 catalytic" evidence="7">
    <location>
        <begin position="148"/>
        <end position="480"/>
    </location>
</feature>
<dbReference type="InterPro" id="IPR017853">
    <property type="entry name" value="GH"/>
</dbReference>
<evidence type="ECO:0000256" key="6">
    <source>
        <dbReference type="PIRSR" id="PIRSR625705-1"/>
    </source>
</evidence>